<evidence type="ECO:0000313" key="1">
    <source>
        <dbReference type="EMBL" id="KAI3765912.1"/>
    </source>
</evidence>
<keyword evidence="2" id="KW-1185">Reference proteome</keyword>
<proteinExistence type="predicted"/>
<dbReference type="EMBL" id="CM042011">
    <property type="protein sequence ID" value="KAI3765912.1"/>
    <property type="molecule type" value="Genomic_DNA"/>
</dbReference>
<reference evidence="2" key="1">
    <citation type="journal article" date="2022" name="Mol. Ecol. Resour.">
        <title>The genomes of chicory, endive, great burdock and yacon provide insights into Asteraceae palaeo-polyploidization history and plant inulin production.</title>
        <authorList>
            <person name="Fan W."/>
            <person name="Wang S."/>
            <person name="Wang H."/>
            <person name="Wang A."/>
            <person name="Jiang F."/>
            <person name="Liu H."/>
            <person name="Zhao H."/>
            <person name="Xu D."/>
            <person name="Zhang Y."/>
        </authorList>
    </citation>
    <scope>NUCLEOTIDE SEQUENCE [LARGE SCALE GENOMIC DNA]</scope>
    <source>
        <strain evidence="2">cv. Punajuju</strain>
    </source>
</reference>
<gene>
    <name evidence="1" type="ORF">L2E82_15958</name>
</gene>
<reference evidence="1 2" key="2">
    <citation type="journal article" date="2022" name="Mol. Ecol. Resour.">
        <title>The genomes of chicory, endive, great burdock and yacon provide insights into Asteraceae paleo-polyploidization history and plant inulin production.</title>
        <authorList>
            <person name="Fan W."/>
            <person name="Wang S."/>
            <person name="Wang H."/>
            <person name="Wang A."/>
            <person name="Jiang F."/>
            <person name="Liu H."/>
            <person name="Zhao H."/>
            <person name="Xu D."/>
            <person name="Zhang Y."/>
        </authorList>
    </citation>
    <scope>NUCLEOTIDE SEQUENCE [LARGE SCALE GENOMIC DNA]</scope>
    <source>
        <strain evidence="2">cv. Punajuju</strain>
        <tissue evidence="1">Leaves</tissue>
    </source>
</reference>
<sequence length="114" mass="13684">MGRDPTRYQIPPLRSGLDYAKSSLLLRERRRFSPTRYFVDDVIAECCFDGFNFAHRDEKLQEMKEFEEEGEKLMKLHEEKKAEMKSSHWKEEIDLEEGFNTDLMDKYTPKDKVQ</sequence>
<evidence type="ECO:0000313" key="2">
    <source>
        <dbReference type="Proteomes" id="UP001055811"/>
    </source>
</evidence>
<name>A0ACB9F5G7_CICIN</name>
<accession>A0ACB9F5G7</accession>
<dbReference type="Proteomes" id="UP001055811">
    <property type="component" value="Linkage Group LG03"/>
</dbReference>
<organism evidence="1 2">
    <name type="scientific">Cichorium intybus</name>
    <name type="common">Chicory</name>
    <dbReference type="NCBI Taxonomy" id="13427"/>
    <lineage>
        <taxon>Eukaryota</taxon>
        <taxon>Viridiplantae</taxon>
        <taxon>Streptophyta</taxon>
        <taxon>Embryophyta</taxon>
        <taxon>Tracheophyta</taxon>
        <taxon>Spermatophyta</taxon>
        <taxon>Magnoliopsida</taxon>
        <taxon>eudicotyledons</taxon>
        <taxon>Gunneridae</taxon>
        <taxon>Pentapetalae</taxon>
        <taxon>asterids</taxon>
        <taxon>campanulids</taxon>
        <taxon>Asterales</taxon>
        <taxon>Asteraceae</taxon>
        <taxon>Cichorioideae</taxon>
        <taxon>Cichorieae</taxon>
        <taxon>Cichoriinae</taxon>
        <taxon>Cichorium</taxon>
    </lineage>
</organism>
<comment type="caution">
    <text evidence="1">The sequence shown here is derived from an EMBL/GenBank/DDBJ whole genome shotgun (WGS) entry which is preliminary data.</text>
</comment>
<protein>
    <submittedName>
        <fullName evidence="1">Uncharacterized protein</fullName>
    </submittedName>
</protein>